<keyword evidence="6" id="KW-0653">Protein transport</keyword>
<keyword evidence="5" id="KW-0571">Peptide transport</keyword>
<keyword evidence="3 10" id="KW-0813">Transport</keyword>
<dbReference type="Pfam" id="PF00854">
    <property type="entry name" value="PTR2"/>
    <property type="match status" value="2"/>
</dbReference>
<evidence type="ECO:0000256" key="9">
    <source>
        <dbReference type="ARBA" id="ARBA00078114"/>
    </source>
</evidence>
<feature type="transmembrane region" description="Helical" evidence="11">
    <location>
        <begin position="105"/>
        <end position="125"/>
    </location>
</feature>
<dbReference type="PANTHER" id="PTHR11654">
    <property type="entry name" value="OLIGOPEPTIDE TRANSPORTER-RELATED"/>
    <property type="match status" value="1"/>
</dbReference>
<dbReference type="GO" id="GO:0015031">
    <property type="term" value="P:protein transport"/>
    <property type="evidence" value="ECO:0007669"/>
    <property type="project" value="UniProtKB-KW"/>
</dbReference>
<evidence type="ECO:0000256" key="5">
    <source>
        <dbReference type="ARBA" id="ARBA00022856"/>
    </source>
</evidence>
<evidence type="ECO:0000313" key="12">
    <source>
        <dbReference type="EMBL" id="MBY77408.1"/>
    </source>
</evidence>
<dbReference type="AlphaFoldDB" id="A0A2S2QI43"/>
<feature type="transmembrane region" description="Helical" evidence="11">
    <location>
        <begin position="639"/>
        <end position="658"/>
    </location>
</feature>
<reference evidence="12" key="1">
    <citation type="submission" date="2018-04" db="EMBL/GenBank/DDBJ databases">
        <title>Transcriptome assembly of Sipha flava.</title>
        <authorList>
            <person name="Scully E.D."/>
            <person name="Geib S.M."/>
            <person name="Palmer N.A."/>
            <person name="Koch K."/>
            <person name="Bradshaw J."/>
            <person name="Heng-Moss T."/>
            <person name="Sarath G."/>
        </authorList>
    </citation>
    <scope>NUCLEOTIDE SEQUENCE</scope>
</reference>
<evidence type="ECO:0000256" key="11">
    <source>
        <dbReference type="SAM" id="Phobius"/>
    </source>
</evidence>
<feature type="transmembrane region" description="Helical" evidence="11">
    <location>
        <begin position="44"/>
        <end position="64"/>
    </location>
</feature>
<keyword evidence="13" id="KW-1185">Reference proteome</keyword>
<accession>A0A2S2QI43</accession>
<feature type="transmembrane region" description="Helical" evidence="11">
    <location>
        <begin position="609"/>
        <end position="627"/>
    </location>
</feature>
<protein>
    <recommendedName>
        <fullName evidence="9">Oligopeptide transporter 1</fullName>
    </recommendedName>
</protein>
<dbReference type="Gene3D" id="1.20.1250.20">
    <property type="entry name" value="MFS general substrate transporter like domains"/>
    <property type="match status" value="2"/>
</dbReference>
<dbReference type="PROSITE" id="PS01022">
    <property type="entry name" value="PTR2_1"/>
    <property type="match status" value="1"/>
</dbReference>
<dbReference type="OrthoDB" id="8904098at2759"/>
<organism evidence="12">
    <name type="scientific">Sipha flava</name>
    <name type="common">yellow sugarcane aphid</name>
    <dbReference type="NCBI Taxonomy" id="143950"/>
    <lineage>
        <taxon>Eukaryota</taxon>
        <taxon>Metazoa</taxon>
        <taxon>Ecdysozoa</taxon>
        <taxon>Arthropoda</taxon>
        <taxon>Hexapoda</taxon>
        <taxon>Insecta</taxon>
        <taxon>Pterygota</taxon>
        <taxon>Neoptera</taxon>
        <taxon>Paraneoptera</taxon>
        <taxon>Hemiptera</taxon>
        <taxon>Sternorrhyncha</taxon>
        <taxon>Aphidomorpha</taxon>
        <taxon>Aphidoidea</taxon>
        <taxon>Aphididae</taxon>
        <taxon>Sipha</taxon>
    </lineage>
</organism>
<dbReference type="EMBL" id="GGMS01008205">
    <property type="protein sequence ID" value="MBY77408.1"/>
    <property type="molecule type" value="Transcribed_RNA"/>
</dbReference>
<name>A0A2S2QI43_9HEMI</name>
<comment type="similarity">
    <text evidence="2 10">Belongs to the major facilitator superfamily. Proton-dependent oligopeptide transporter (POT/PTR) (TC 2.A.17) family.</text>
</comment>
<feature type="transmembrane region" description="Helical" evidence="11">
    <location>
        <begin position="145"/>
        <end position="164"/>
    </location>
</feature>
<evidence type="ECO:0000256" key="10">
    <source>
        <dbReference type="RuleBase" id="RU003755"/>
    </source>
</evidence>
<sequence>MAYPKSVWFIICTEFCERFSYYGLRTVLVLYLTSILQYDEDESTIIYHLIVFLAYFSPIFGAIISDSYLGKFKTILYLSVVYAIGNLVVTGASLAVSFSLSNQRFLALLGLVLIAIGTGGIKPCVSSFGGDQFDLPAQEVYLQKFFSIFYFSINAGSLISTSITPELRKDVQCFGRNTCFPLAFGVPALLMIIAIFVFVCGKFMYRIKKPDSNVIVTSFACIYNALKNRLLLTTSNTTKDHWLQYADDKFSTKEISDVRAALDVMYLFIPFPFFWALFDQQGSRWTLQATLMNGRIDFLNWTMKPDQMQVLNPLLVLLFIPIFETVVYPALAKIGIRKPLQKIALGGFIAALAFVLSAFVQNKIICEEIQIPKGEGQLRVFNGFDCNVTVKSTILSVHNLNSMETLDIRYTPVFNEIAFPIDFILDPSCLSNLPINNLTSNVYITEGKTTSYFLTRNKDKLDLRRIGTVDSFSKPKNGNSILRLITSDDLINSVITLKDKESSNATIEINLNSLSTVIAIPIRKYSIFLQKEFLLDFNFLPASVNTLILQRNSGHTNSKLEVLEEGSFISLAWQLPQIIAMTTAEVMFSITSLEFAFTQAPSSMKSLLAAVNLLTVAFGNLIVVFVSEVRFFENQAYEYLLFAGLMVIDMIIFILMSFKYKYKNINDTDLTLSYNEENKHN</sequence>
<dbReference type="Proteomes" id="UP000694846">
    <property type="component" value="Unplaced"/>
</dbReference>
<evidence type="ECO:0000256" key="3">
    <source>
        <dbReference type="ARBA" id="ARBA00022448"/>
    </source>
</evidence>
<dbReference type="GO" id="GO:0022857">
    <property type="term" value="F:transmembrane transporter activity"/>
    <property type="evidence" value="ECO:0007669"/>
    <property type="project" value="InterPro"/>
</dbReference>
<feature type="transmembrane region" description="Helical" evidence="11">
    <location>
        <begin position="184"/>
        <end position="205"/>
    </location>
</feature>
<feature type="transmembrane region" description="Helical" evidence="11">
    <location>
        <begin position="310"/>
        <end position="331"/>
    </location>
</feature>
<evidence type="ECO:0000313" key="14">
    <source>
        <dbReference type="RefSeq" id="XP_025416209.1"/>
    </source>
</evidence>
<evidence type="ECO:0000256" key="8">
    <source>
        <dbReference type="ARBA" id="ARBA00023136"/>
    </source>
</evidence>
<gene>
    <name evidence="12" type="primary">yin_0</name>
    <name evidence="14" type="synonym">LOC112687622</name>
    <name evidence="12" type="ORF">g.103651</name>
</gene>
<dbReference type="InterPro" id="IPR018456">
    <property type="entry name" value="PTR2_symporter_CS"/>
</dbReference>
<dbReference type="SUPFAM" id="SSF103473">
    <property type="entry name" value="MFS general substrate transporter"/>
    <property type="match status" value="1"/>
</dbReference>
<evidence type="ECO:0000256" key="6">
    <source>
        <dbReference type="ARBA" id="ARBA00022927"/>
    </source>
</evidence>
<keyword evidence="4 10" id="KW-0812">Transmembrane</keyword>
<evidence type="ECO:0000313" key="13">
    <source>
        <dbReference type="Proteomes" id="UP000694846"/>
    </source>
</evidence>
<keyword evidence="7 11" id="KW-1133">Transmembrane helix</keyword>
<dbReference type="RefSeq" id="XP_025416209.1">
    <property type="nucleotide sequence ID" value="XM_025560424.1"/>
</dbReference>
<evidence type="ECO:0000256" key="4">
    <source>
        <dbReference type="ARBA" id="ARBA00022692"/>
    </source>
</evidence>
<dbReference type="GO" id="GO:0016020">
    <property type="term" value="C:membrane"/>
    <property type="evidence" value="ECO:0007669"/>
    <property type="project" value="UniProtKB-SubCell"/>
</dbReference>
<dbReference type="GO" id="GO:0006857">
    <property type="term" value="P:oligopeptide transport"/>
    <property type="evidence" value="ECO:0007669"/>
    <property type="project" value="InterPro"/>
</dbReference>
<proteinExistence type="inferred from homology"/>
<dbReference type="FunFam" id="1.20.1250.20:FF:000049">
    <property type="entry name" value="Solute carrier family 15 member 2"/>
    <property type="match status" value="1"/>
</dbReference>
<feature type="transmembrane region" description="Helical" evidence="11">
    <location>
        <begin position="21"/>
        <end position="38"/>
    </location>
</feature>
<feature type="transmembrane region" description="Helical" evidence="11">
    <location>
        <begin position="76"/>
        <end position="99"/>
    </location>
</feature>
<comment type="subcellular location">
    <subcellularLocation>
        <location evidence="1 10">Membrane</location>
        <topology evidence="1 10">Multi-pass membrane protein</topology>
    </subcellularLocation>
</comment>
<keyword evidence="8 11" id="KW-0472">Membrane</keyword>
<evidence type="ECO:0000256" key="1">
    <source>
        <dbReference type="ARBA" id="ARBA00004141"/>
    </source>
</evidence>
<evidence type="ECO:0000256" key="7">
    <source>
        <dbReference type="ARBA" id="ARBA00022989"/>
    </source>
</evidence>
<dbReference type="CDD" id="cd17347">
    <property type="entry name" value="MFS_SLC15A1_2_like"/>
    <property type="match status" value="1"/>
</dbReference>
<evidence type="ECO:0000256" key="2">
    <source>
        <dbReference type="ARBA" id="ARBA00005982"/>
    </source>
</evidence>
<dbReference type="InterPro" id="IPR000109">
    <property type="entry name" value="POT_fam"/>
</dbReference>
<dbReference type="PROSITE" id="PS01023">
    <property type="entry name" value="PTR2_2"/>
    <property type="match status" value="1"/>
</dbReference>
<reference evidence="14" key="2">
    <citation type="submission" date="2025-04" db="UniProtKB">
        <authorList>
            <consortium name="RefSeq"/>
        </authorList>
    </citation>
    <scope>IDENTIFICATION</scope>
    <source>
        <tissue evidence="14">Whole body</tissue>
    </source>
</reference>
<dbReference type="InterPro" id="IPR036259">
    <property type="entry name" value="MFS_trans_sf"/>
</dbReference>
<feature type="transmembrane region" description="Helical" evidence="11">
    <location>
        <begin position="343"/>
        <end position="360"/>
    </location>
</feature>